<dbReference type="SUPFAM" id="SSF48239">
    <property type="entry name" value="Terpenoid cyclases/Protein prenyltransferases"/>
    <property type="match status" value="1"/>
</dbReference>
<name>A0A2L0F0U2_SORCE</name>
<dbReference type="AlphaFoldDB" id="A0A2L0F0U2"/>
<dbReference type="Gene3D" id="1.50.10.20">
    <property type="match status" value="1"/>
</dbReference>
<protein>
    <submittedName>
        <fullName evidence="1">Uncharacterized protein</fullName>
    </submittedName>
</protein>
<dbReference type="OrthoDB" id="5498016at2"/>
<evidence type="ECO:0000313" key="1">
    <source>
        <dbReference type="EMBL" id="AUX45147.1"/>
    </source>
</evidence>
<accession>A0A2L0F0U2</accession>
<sequence>MPTYAKDTARWSEYTRRIDRLLDDLPAELETLARPLRVGLGLPSSAGEGLLSYCFLSSEPPVLKYTSWSLDDLGVPESGQRSALEEGLFLASFWLFAALEGSDVVLSPGCAMPREHLLLSQIFVNASDVCLAACAPRGSMAWEQARRALADRARAALAYRRGSRADAGELMDAAGLLWAPARAAVAAALESAGAGARVDGLIAVVDELSRAHQIHHELFSVSADCARGVITYPVARVAAALGIQLDRGDVAGEIVGALVASGEGARIAAEVRGRAVACAERAAQLGFARFASEARALAGRIGESAELLSAGALLFGAEGAAPGAEGTREAPRGGEPAVERALAMAEASLLADPDMHEAWEIHRWGLIGQPVLTGWRFPVGLIQENLAATGKDISAWAESALDRYVERRFEYFEEPSSLPPDIDSLGLMLRLVRHTRARARYAAALETPLGWLMDATGADGSVPVWLTAGTRGPLGYSALQGSDCTMCMVYVIRGLLSFDRARLSGYARGLLAQVIRRLDQRGGIGSAYYSSLYLAWQLAELAGELTADFAAERAAIAAHGRALFERHAGRVRVTPQDAALLLLARAALARSGASTARAPRWTDVLVSSQRSDGTWDSEPFYIMPMQGNGIGFHGSRLITTSLCYRALWSAGGRGVPAGDTP</sequence>
<dbReference type="Proteomes" id="UP000238348">
    <property type="component" value="Chromosome"/>
</dbReference>
<reference evidence="1 2" key="1">
    <citation type="submission" date="2015-09" db="EMBL/GenBank/DDBJ databases">
        <title>Sorangium comparison.</title>
        <authorList>
            <person name="Zaburannyi N."/>
            <person name="Bunk B."/>
            <person name="Overmann J."/>
            <person name="Mueller R."/>
        </authorList>
    </citation>
    <scope>NUCLEOTIDE SEQUENCE [LARGE SCALE GENOMIC DNA]</scope>
    <source>
        <strain evidence="1 2">So ce26</strain>
    </source>
</reference>
<proteinExistence type="predicted"/>
<evidence type="ECO:0000313" key="2">
    <source>
        <dbReference type="Proteomes" id="UP000238348"/>
    </source>
</evidence>
<gene>
    <name evidence="1" type="ORF">SOCE26_066280</name>
</gene>
<dbReference type="EMBL" id="CP012673">
    <property type="protein sequence ID" value="AUX45147.1"/>
    <property type="molecule type" value="Genomic_DNA"/>
</dbReference>
<organism evidence="1 2">
    <name type="scientific">Sorangium cellulosum</name>
    <name type="common">Polyangium cellulosum</name>
    <dbReference type="NCBI Taxonomy" id="56"/>
    <lineage>
        <taxon>Bacteria</taxon>
        <taxon>Pseudomonadati</taxon>
        <taxon>Myxococcota</taxon>
        <taxon>Polyangia</taxon>
        <taxon>Polyangiales</taxon>
        <taxon>Polyangiaceae</taxon>
        <taxon>Sorangium</taxon>
    </lineage>
</organism>
<dbReference type="InterPro" id="IPR008930">
    <property type="entry name" value="Terpenoid_cyclase/PrenylTrfase"/>
</dbReference>
<dbReference type="RefSeq" id="WP_104983570.1">
    <property type="nucleotide sequence ID" value="NZ_CP012673.1"/>
</dbReference>